<reference evidence="1" key="1">
    <citation type="submission" date="2022-10" db="EMBL/GenBank/DDBJ databases">
        <title>The complete genomes of actinobacterial strains from the NBC collection.</title>
        <authorList>
            <person name="Joergensen T.S."/>
            <person name="Alvarez Arevalo M."/>
            <person name="Sterndorff E.B."/>
            <person name="Faurdal D."/>
            <person name="Vuksanovic O."/>
            <person name="Mourched A.-S."/>
            <person name="Charusanti P."/>
            <person name="Shaw S."/>
            <person name="Blin K."/>
            <person name="Weber T."/>
        </authorList>
    </citation>
    <scope>NUCLEOTIDE SEQUENCE</scope>
    <source>
        <strain evidence="1">NBC 01771</strain>
    </source>
</reference>
<keyword evidence="2" id="KW-1185">Reference proteome</keyword>
<evidence type="ECO:0000313" key="2">
    <source>
        <dbReference type="Proteomes" id="UP001348369"/>
    </source>
</evidence>
<proteinExistence type="predicted"/>
<dbReference type="EMBL" id="CP109109">
    <property type="protein sequence ID" value="WSB95630.1"/>
    <property type="molecule type" value="Genomic_DNA"/>
</dbReference>
<name>A0ACD4ZBD1_9ACTN</name>
<sequence>MPPIDAPAFRHDPRKTVLGLRKPTGSTFRWDDEPVVCGHRHFTHPRKDGQRISVPVCATPVAVTGLGAVFATYDGRVRLWDSSLEKPYWEHRLDNAVYASPVADPARQAVVVATTSGLLRSLDLRGRTRWSANVDAPVYATPTTVPGTDVLVIAAFGSRCVGLSLDTGAKVFERELPRPWHAQWGGSAAHRDPYASPATLDTADVAVGCAEHVVCLAPDGTQRWRRDLGASVRASLVAVHAEGALVVVTVDGRCTFLDSRTGQERGTVVLGGKVVGSPALSGTVLAVGTQDGVGFGVDVRTHEVCWRVPGAAPRDHSSYTLTPGGDFAVTTARGNVVGLDRDDGRFLWETSQLLGLAGHDPALDITPVVAPDGNMYCGSYSGMAYRFRFRPRQDPT</sequence>
<organism evidence="1 2">
    <name type="scientific">Streptomyces scopuliridis</name>
    <dbReference type="NCBI Taxonomy" id="452529"/>
    <lineage>
        <taxon>Bacteria</taxon>
        <taxon>Bacillati</taxon>
        <taxon>Actinomycetota</taxon>
        <taxon>Actinomycetes</taxon>
        <taxon>Kitasatosporales</taxon>
        <taxon>Streptomycetaceae</taxon>
        <taxon>Streptomyces</taxon>
    </lineage>
</organism>
<protein>
    <submittedName>
        <fullName evidence="1">PQQ-binding-like beta-propeller repeat protein</fullName>
    </submittedName>
</protein>
<dbReference type="Proteomes" id="UP001348369">
    <property type="component" value="Chromosome"/>
</dbReference>
<gene>
    <name evidence="1" type="ORF">OG835_00300</name>
</gene>
<evidence type="ECO:0000313" key="1">
    <source>
        <dbReference type="EMBL" id="WSB95630.1"/>
    </source>
</evidence>
<accession>A0ACD4ZBD1</accession>